<keyword evidence="4" id="KW-0378">Hydrolase</keyword>
<comment type="cofactor">
    <cofactor evidence="1">
        <name>Co(2+)</name>
        <dbReference type="ChEBI" id="CHEBI:48828"/>
    </cofactor>
</comment>
<keyword evidence="2" id="KW-0479">Metal-binding</keyword>
<dbReference type="PANTHER" id="PTHR46471">
    <property type="entry name" value="CHITIN DEACETYLASE"/>
    <property type="match status" value="1"/>
</dbReference>
<evidence type="ECO:0000259" key="8">
    <source>
        <dbReference type="PROSITE" id="PS51677"/>
    </source>
</evidence>
<dbReference type="EMBL" id="JASJQH010001290">
    <property type="protein sequence ID" value="KAK9761640.1"/>
    <property type="molecule type" value="Genomic_DNA"/>
</dbReference>
<dbReference type="PROSITE" id="PS51677">
    <property type="entry name" value="NODB"/>
    <property type="match status" value="1"/>
</dbReference>
<proteinExistence type="predicted"/>
<evidence type="ECO:0000256" key="5">
    <source>
        <dbReference type="ARBA" id="ARBA00023277"/>
    </source>
</evidence>
<evidence type="ECO:0000256" key="2">
    <source>
        <dbReference type="ARBA" id="ARBA00022723"/>
    </source>
</evidence>
<evidence type="ECO:0000313" key="10">
    <source>
        <dbReference type="Proteomes" id="UP001479436"/>
    </source>
</evidence>
<evidence type="ECO:0000313" key="9">
    <source>
        <dbReference type="EMBL" id="KAK9761640.1"/>
    </source>
</evidence>
<protein>
    <recommendedName>
        <fullName evidence="8">NodB homology domain-containing protein</fullName>
    </recommendedName>
</protein>
<keyword evidence="5" id="KW-0119">Carbohydrate metabolism</keyword>
<dbReference type="InterPro" id="IPR011330">
    <property type="entry name" value="Glyco_hydro/deAcase_b/a-brl"/>
</dbReference>
<feature type="region of interest" description="Disordered" evidence="6">
    <location>
        <begin position="242"/>
        <end position="281"/>
    </location>
</feature>
<organism evidence="9 10">
    <name type="scientific">Basidiobolus ranarum</name>
    <dbReference type="NCBI Taxonomy" id="34480"/>
    <lineage>
        <taxon>Eukaryota</taxon>
        <taxon>Fungi</taxon>
        <taxon>Fungi incertae sedis</taxon>
        <taxon>Zoopagomycota</taxon>
        <taxon>Entomophthoromycotina</taxon>
        <taxon>Basidiobolomycetes</taxon>
        <taxon>Basidiobolales</taxon>
        <taxon>Basidiobolaceae</taxon>
        <taxon>Basidiobolus</taxon>
    </lineage>
</organism>
<dbReference type="Proteomes" id="UP001479436">
    <property type="component" value="Unassembled WGS sequence"/>
</dbReference>
<evidence type="ECO:0000256" key="6">
    <source>
        <dbReference type="SAM" id="MobiDB-lite"/>
    </source>
</evidence>
<dbReference type="Pfam" id="PF01522">
    <property type="entry name" value="Polysacc_deac_1"/>
    <property type="match status" value="1"/>
</dbReference>
<dbReference type="SUPFAM" id="SSF88713">
    <property type="entry name" value="Glycoside hydrolase/deacetylase"/>
    <property type="match status" value="1"/>
</dbReference>
<comment type="caution">
    <text evidence="9">The sequence shown here is derived from an EMBL/GenBank/DDBJ whole genome shotgun (WGS) entry which is preliminary data.</text>
</comment>
<sequence>MVALLKYALLGSVIAGYVAAQDAGATIITKCEKPGVFGLTFDDGPGPNTGDLLAILKEKNVKATFFVLGVQAKNPALANFLKQTYDEGHQIASHTNDHKSLNTLTSAQVKEQMVVTEANIKAVIGAAPAYMRPPYGDCNAACQAVMNEMNLKIITWNVDSNDWQYVTQNATVQEKLVTNVEDKLNAGNSQVDSWISLQHDIHKFSIDKTARIIDFIKSKGYRFETVADCLNNKWPMYKDGVPNNGNSAVTPPNTSQSTGAASQVPAKSSPSSPASPTGTATISRNSASGIVPSMSFGLLPVALWIASQF</sequence>
<feature type="compositionally biased region" description="Polar residues" evidence="6">
    <location>
        <begin position="243"/>
        <end position="259"/>
    </location>
</feature>
<feature type="signal peptide" evidence="7">
    <location>
        <begin position="1"/>
        <end position="20"/>
    </location>
</feature>
<evidence type="ECO:0000256" key="7">
    <source>
        <dbReference type="SAM" id="SignalP"/>
    </source>
</evidence>
<dbReference type="Gene3D" id="3.20.20.370">
    <property type="entry name" value="Glycoside hydrolase/deacetylase"/>
    <property type="match status" value="1"/>
</dbReference>
<dbReference type="PANTHER" id="PTHR46471:SF2">
    <property type="entry name" value="CHITIN DEACETYLASE-RELATED"/>
    <property type="match status" value="1"/>
</dbReference>
<accession>A0ABR2WJF4</accession>
<evidence type="ECO:0000256" key="3">
    <source>
        <dbReference type="ARBA" id="ARBA00022729"/>
    </source>
</evidence>
<name>A0ABR2WJF4_9FUNG</name>
<reference evidence="9 10" key="1">
    <citation type="submission" date="2023-04" db="EMBL/GenBank/DDBJ databases">
        <title>Genome of Basidiobolus ranarum AG-B5.</title>
        <authorList>
            <person name="Stajich J.E."/>
            <person name="Carter-House D."/>
            <person name="Gryganskyi A."/>
        </authorList>
    </citation>
    <scope>NUCLEOTIDE SEQUENCE [LARGE SCALE GENOMIC DNA]</scope>
    <source>
        <strain evidence="9 10">AG-B5</strain>
    </source>
</reference>
<keyword evidence="3 7" id="KW-0732">Signal</keyword>
<evidence type="ECO:0000256" key="1">
    <source>
        <dbReference type="ARBA" id="ARBA00001941"/>
    </source>
</evidence>
<feature type="compositionally biased region" description="Low complexity" evidence="6">
    <location>
        <begin position="260"/>
        <end position="276"/>
    </location>
</feature>
<keyword evidence="10" id="KW-1185">Reference proteome</keyword>
<feature type="chain" id="PRO_5047325395" description="NodB homology domain-containing protein" evidence="7">
    <location>
        <begin position="21"/>
        <end position="309"/>
    </location>
</feature>
<evidence type="ECO:0000256" key="4">
    <source>
        <dbReference type="ARBA" id="ARBA00022801"/>
    </source>
</evidence>
<gene>
    <name evidence="9" type="ORF">K7432_013309</name>
</gene>
<dbReference type="InterPro" id="IPR002509">
    <property type="entry name" value="NODB_dom"/>
</dbReference>
<feature type="domain" description="NodB homology" evidence="8">
    <location>
        <begin position="35"/>
        <end position="224"/>
    </location>
</feature>